<sequence>MPKPRANPLQEMDLQPIYDQEMETVWQWLGEHQLVALGGTMDLAPGDLPEGDTYDGASVVIAEATQRSPVRRNTQDELKGIKERFKDTTPTGVTPESVWGAVKDPRAKVRKLDWQRLPADAMAFYRPFHYPPFDQWGIYLLTNAFAYNVLSFIFIHHKDTKITELITCFSLCPSCLCGELIELESNYFSELSQPGADRENQTRRAAAISCIFYRGHAMNIHAEYIVDENLNKKAVIIPYSEWKVIMEEIEELDDIRAYDQVKNAIDDEDLPFQQALQEINAGKIE</sequence>
<dbReference type="RefSeq" id="WP_164657002.1">
    <property type="nucleotide sequence ID" value="NZ_JAAIJR010000242.1"/>
</dbReference>
<keyword evidence="2" id="KW-1185">Reference proteome</keyword>
<evidence type="ECO:0000313" key="1">
    <source>
        <dbReference type="EMBL" id="NEX23578.1"/>
    </source>
</evidence>
<accession>A0A6P1DZB5</accession>
<reference evidence="2" key="1">
    <citation type="journal article" date="2020" name="Microbiol. Resour. Announc.">
        <title>Draft Genome Sequences of Thiorhodococcus mannitoliphagus and Thiorhodococcus minor, Purple Sulfur Photosynthetic Bacteria in the Gammaproteobacterial Family Chromatiaceae.</title>
        <authorList>
            <person name="Aviles F.A."/>
            <person name="Meyer T.E."/>
            <person name="Kyndt J.A."/>
        </authorList>
    </citation>
    <scope>NUCLEOTIDE SEQUENCE [LARGE SCALE GENOMIC DNA]</scope>
    <source>
        <strain evidence="2">DSM 18266</strain>
    </source>
</reference>
<dbReference type="AlphaFoldDB" id="A0A6P1DZB5"/>
<protein>
    <submittedName>
        <fullName evidence="1">Uncharacterized protein</fullName>
    </submittedName>
</protein>
<gene>
    <name evidence="1" type="ORF">G3480_25430</name>
</gene>
<name>A0A6P1DZB5_9GAMM</name>
<reference evidence="1 2" key="2">
    <citation type="submission" date="2020-02" db="EMBL/GenBank/DDBJ databases">
        <title>Genome sequences of Thiorhodococcus mannitoliphagus and Thiorhodococcus minor, purple sulfur photosynthetic bacteria in the gammaproteobacterial family, Chromatiaceae.</title>
        <authorList>
            <person name="Aviles F.A."/>
            <person name="Meyer T.E."/>
            <person name="Kyndt J.A."/>
        </authorList>
    </citation>
    <scope>NUCLEOTIDE SEQUENCE [LARGE SCALE GENOMIC DNA]</scope>
    <source>
        <strain evidence="1 2">DSM 18266</strain>
    </source>
</reference>
<dbReference type="Proteomes" id="UP000471640">
    <property type="component" value="Unassembled WGS sequence"/>
</dbReference>
<dbReference type="EMBL" id="JAAIJR010000242">
    <property type="protein sequence ID" value="NEX23578.1"/>
    <property type="molecule type" value="Genomic_DNA"/>
</dbReference>
<comment type="caution">
    <text evidence="1">The sequence shown here is derived from an EMBL/GenBank/DDBJ whole genome shotgun (WGS) entry which is preliminary data.</text>
</comment>
<evidence type="ECO:0000313" key="2">
    <source>
        <dbReference type="Proteomes" id="UP000471640"/>
    </source>
</evidence>
<proteinExistence type="predicted"/>
<organism evidence="1 2">
    <name type="scientific">Thiorhodococcus mannitoliphagus</name>
    <dbReference type="NCBI Taxonomy" id="329406"/>
    <lineage>
        <taxon>Bacteria</taxon>
        <taxon>Pseudomonadati</taxon>
        <taxon>Pseudomonadota</taxon>
        <taxon>Gammaproteobacteria</taxon>
        <taxon>Chromatiales</taxon>
        <taxon>Chromatiaceae</taxon>
        <taxon>Thiorhodococcus</taxon>
    </lineage>
</organism>